<dbReference type="InParanoid" id="A0A132BDR6"/>
<evidence type="ECO:0000313" key="8">
    <source>
        <dbReference type="Proteomes" id="UP000070700"/>
    </source>
</evidence>
<evidence type="ECO:0000256" key="6">
    <source>
        <dbReference type="ARBA" id="ARBA00023242"/>
    </source>
</evidence>
<dbReference type="GO" id="GO:0003677">
    <property type="term" value="F:DNA binding"/>
    <property type="evidence" value="ECO:0007669"/>
    <property type="project" value="UniProtKB-KW"/>
</dbReference>
<reference evidence="7 8" key="1">
    <citation type="submission" date="2015-10" db="EMBL/GenBank/DDBJ databases">
        <title>Full genome of DAOMC 229536 Phialocephala scopiformis, a fungal endophyte of spruce producing the potent anti-insectan compound rugulosin.</title>
        <authorList>
            <consortium name="DOE Joint Genome Institute"/>
            <person name="Walker A.K."/>
            <person name="Frasz S.L."/>
            <person name="Seifert K.A."/>
            <person name="Miller J.D."/>
            <person name="Mondo S.J."/>
            <person name="Labutti K."/>
            <person name="Lipzen A."/>
            <person name="Dockter R."/>
            <person name="Kennedy M."/>
            <person name="Grigoriev I.V."/>
            <person name="Spatafora J.W."/>
        </authorList>
    </citation>
    <scope>NUCLEOTIDE SEQUENCE [LARGE SCALE GENOMIC DNA]</scope>
    <source>
        <strain evidence="7 8">CBS 120377</strain>
    </source>
</reference>
<keyword evidence="4" id="KW-0238">DNA-binding</keyword>
<keyword evidence="2" id="KW-0862">Zinc</keyword>
<evidence type="ECO:0000313" key="7">
    <source>
        <dbReference type="EMBL" id="KUJ09974.1"/>
    </source>
</evidence>
<accession>A0A132BDR6</accession>
<protein>
    <recommendedName>
        <fullName evidence="9">Zn(2)-C6 fungal-type domain-containing protein</fullName>
    </recommendedName>
</protein>
<dbReference type="Proteomes" id="UP000070700">
    <property type="component" value="Unassembled WGS sequence"/>
</dbReference>
<dbReference type="InterPro" id="IPR052360">
    <property type="entry name" value="Transcr_Regulatory_Proteins"/>
</dbReference>
<dbReference type="GO" id="GO:0046872">
    <property type="term" value="F:metal ion binding"/>
    <property type="evidence" value="ECO:0007669"/>
    <property type="project" value="UniProtKB-KW"/>
</dbReference>
<evidence type="ECO:0000256" key="5">
    <source>
        <dbReference type="ARBA" id="ARBA00023163"/>
    </source>
</evidence>
<dbReference type="PANTHER" id="PTHR36206:SF4">
    <property type="entry name" value="HYPOTHETICAL CONSERVED PROTEIN (EUROFUNG)-RELATED"/>
    <property type="match status" value="1"/>
</dbReference>
<proteinExistence type="predicted"/>
<dbReference type="OrthoDB" id="3598904at2759"/>
<dbReference type="AlphaFoldDB" id="A0A132BDR6"/>
<dbReference type="PANTHER" id="PTHR36206">
    <property type="entry name" value="ASPERCRYPTIN BIOSYNTHESIS CLUSTER-SPECIFIC TRANSCRIPTION REGULATOR ATNN-RELATED"/>
    <property type="match status" value="1"/>
</dbReference>
<evidence type="ECO:0000256" key="1">
    <source>
        <dbReference type="ARBA" id="ARBA00022723"/>
    </source>
</evidence>
<dbReference type="EMBL" id="KQ947430">
    <property type="protein sequence ID" value="KUJ09974.1"/>
    <property type="molecule type" value="Genomic_DNA"/>
</dbReference>
<sequence length="569" mass="65494">MYTFAQRLGTDRSIIRCKRCQTFGVHCDGYDIVVSSKKPRPKDLRPLVPMARTETKASTRAKIRNPVNVYRQPGSPRFENENEARYFNCFHVQIAHSLSRCFDPEIWPRSFLMASEAVWPIRKGLIALGALDLTSKEALSQIREGPTKEGITDNYLFALQEYTRFIRGMKQVMAPEDLRTQLLASIIIICFESYLGDPKAVEFQVRTCIKLLDQWKKKHQKPWHHPLKSPAPNMVEDELLHLFERLDLEVISQNAARDFSREEHLRLKDEGIEAIANMPEAFSGIDEARMYGNLLHRRTVHFANAYDDKTAPHISVWERVSASATPAVLDDFETQRKAWYRWGQAFDPLFKHSLTPEGASTFFIMSVLRAHYLVLQLLFESVFQKDEVFYDYFHNDFVEMLALCKGLLANESSKFVLSAHTIVVLDLVAKKCRDPEVRREAIKLLGEKPRREAFWDSVMAAKICAWIMEVEEEGMVNGFIPEESRARKIGAEFNLPKKEAKIWCYQLKEQGSSMELRKRETTITWGTPLGSMPFYSGGNFGEKWEDCAADKSPSLFQLSPTGRSLVRPF</sequence>
<evidence type="ECO:0008006" key="9">
    <source>
        <dbReference type="Google" id="ProtNLM"/>
    </source>
</evidence>
<evidence type="ECO:0000256" key="2">
    <source>
        <dbReference type="ARBA" id="ARBA00022833"/>
    </source>
</evidence>
<dbReference type="GeneID" id="28816053"/>
<dbReference type="KEGG" id="psco:LY89DRAFT_267533"/>
<keyword evidence="3" id="KW-0805">Transcription regulation</keyword>
<dbReference type="RefSeq" id="XP_018064329.1">
    <property type="nucleotide sequence ID" value="XM_018206327.1"/>
</dbReference>
<name>A0A132BDR6_MOLSC</name>
<gene>
    <name evidence="7" type="ORF">LY89DRAFT_267533</name>
</gene>
<keyword evidence="1" id="KW-0479">Metal-binding</keyword>
<evidence type="ECO:0000256" key="3">
    <source>
        <dbReference type="ARBA" id="ARBA00023015"/>
    </source>
</evidence>
<keyword evidence="5" id="KW-0804">Transcription</keyword>
<organism evidence="7 8">
    <name type="scientific">Mollisia scopiformis</name>
    <name type="common">Conifer needle endophyte fungus</name>
    <name type="synonym">Phialocephala scopiformis</name>
    <dbReference type="NCBI Taxonomy" id="149040"/>
    <lineage>
        <taxon>Eukaryota</taxon>
        <taxon>Fungi</taxon>
        <taxon>Dikarya</taxon>
        <taxon>Ascomycota</taxon>
        <taxon>Pezizomycotina</taxon>
        <taxon>Leotiomycetes</taxon>
        <taxon>Helotiales</taxon>
        <taxon>Mollisiaceae</taxon>
        <taxon>Mollisia</taxon>
    </lineage>
</organism>
<evidence type="ECO:0000256" key="4">
    <source>
        <dbReference type="ARBA" id="ARBA00023125"/>
    </source>
</evidence>
<keyword evidence="6" id="KW-0539">Nucleus</keyword>
<keyword evidence="8" id="KW-1185">Reference proteome</keyword>